<dbReference type="InterPro" id="IPR032675">
    <property type="entry name" value="LRR_dom_sf"/>
</dbReference>
<dbReference type="SMART" id="SM00368">
    <property type="entry name" value="LRR_RI"/>
    <property type="match status" value="4"/>
</dbReference>
<protein>
    <submittedName>
        <fullName evidence="3">Pleckstrin homology domain</fullName>
    </submittedName>
</protein>
<proteinExistence type="predicted"/>
<dbReference type="InterPro" id="IPR052394">
    <property type="entry name" value="LRR-containing"/>
</dbReference>
<dbReference type="SUPFAM" id="SSF52047">
    <property type="entry name" value="RNI-like"/>
    <property type="match status" value="1"/>
</dbReference>
<accession>A0A1W5CY14</accession>
<dbReference type="InterPro" id="IPR057334">
    <property type="entry name" value="PH_2nd_LRR"/>
</dbReference>
<dbReference type="PANTHER" id="PTHR24114:SF2">
    <property type="entry name" value="F-BOX DOMAIN-CONTAINING PROTEIN-RELATED"/>
    <property type="match status" value="1"/>
</dbReference>
<feature type="compositionally biased region" description="Polar residues" evidence="1">
    <location>
        <begin position="66"/>
        <end position="93"/>
    </location>
</feature>
<feature type="compositionally biased region" description="Low complexity" evidence="1">
    <location>
        <begin position="42"/>
        <end position="57"/>
    </location>
</feature>
<name>A0A1W5CY14_9LECA</name>
<keyword evidence="4" id="KW-1185">Reference proteome</keyword>
<organism evidence="3 4">
    <name type="scientific">Lasallia pustulata</name>
    <dbReference type="NCBI Taxonomy" id="136370"/>
    <lineage>
        <taxon>Eukaryota</taxon>
        <taxon>Fungi</taxon>
        <taxon>Dikarya</taxon>
        <taxon>Ascomycota</taxon>
        <taxon>Pezizomycotina</taxon>
        <taxon>Lecanoromycetes</taxon>
        <taxon>OSLEUM clade</taxon>
        <taxon>Umbilicariomycetidae</taxon>
        <taxon>Umbilicariales</taxon>
        <taxon>Umbilicariaceae</taxon>
        <taxon>Lasallia</taxon>
    </lineage>
</organism>
<dbReference type="Gene3D" id="3.80.10.10">
    <property type="entry name" value="Ribonuclease Inhibitor"/>
    <property type="match status" value="1"/>
</dbReference>
<dbReference type="InterPro" id="IPR001849">
    <property type="entry name" value="PH_domain"/>
</dbReference>
<dbReference type="Pfam" id="PF13516">
    <property type="entry name" value="LRR_6"/>
    <property type="match status" value="1"/>
</dbReference>
<dbReference type="EMBL" id="FWEW01000801">
    <property type="protein sequence ID" value="SLM35716.1"/>
    <property type="molecule type" value="Genomic_DNA"/>
</dbReference>
<dbReference type="InterPro" id="IPR001611">
    <property type="entry name" value="Leu-rich_rpt"/>
</dbReference>
<evidence type="ECO:0000259" key="2">
    <source>
        <dbReference type="PROSITE" id="PS50003"/>
    </source>
</evidence>
<evidence type="ECO:0000256" key="1">
    <source>
        <dbReference type="SAM" id="MobiDB-lite"/>
    </source>
</evidence>
<dbReference type="AlphaFoldDB" id="A0A1W5CY14"/>
<evidence type="ECO:0000313" key="4">
    <source>
        <dbReference type="Proteomes" id="UP000192927"/>
    </source>
</evidence>
<dbReference type="Proteomes" id="UP000192927">
    <property type="component" value="Unassembled WGS sequence"/>
</dbReference>
<dbReference type="PANTHER" id="PTHR24114">
    <property type="entry name" value="LEUCINE RICH REPEAT FAMILY PROTEIN"/>
    <property type="match status" value="1"/>
</dbReference>
<sequence length="1165" mass="129716">MSERRRRKSLSIFRPSLTGRTPIHEEGPDSGQAALKKKRRPASFFTPTTPTSPASPSGSELERADSSNSLERATTAQNRPRTLQKSGRPSSIFGSLRSLHSLTADQDGLTRTSSKAASINEAEAGDVLGNIVLHQGEAQTTGGMFRKKNQYLVLTDTHLVRFRSHGRASEMFPTVADGGGRSNTLRHHRMSSHSSHGSLHELHSSSADSHVGIPLNDIVAVYKMDDGRPYFSIEVAYVKEDSNHASALVLQLDDPKESELWLTSIRGAATKARLTNPIPFAQRNVDYVARALEQDRDYDPSHFRMFRVVKRSLKSGGRSSSDDLGKLSSNICYLVIGLHKIHLVPLPKSSRFGSSTSISDLHGSSHGITTLNSLTIQSFDDAFQLSFRLPLRQAASLYLASSSVADIAIWVRQATEYLRPQWIEQPFTWNVPLSFEDELLPVNTEGEDHQCFDRTLTAYCAGYEVDPSNIRYAVNYLCEDAPAFELLAPAHPRRSKYTVLELLAVMRALRYNETFHSISFSHVNMDTLHGLYDKYGSEHIAFTTRSGMDLKLPDQEKACLLVQEIQGLALKSRRLRRMDFSYCLTRKPVDNEESRDSGCTLCEALFPLCAKQLTNVDWIVLNGVWLADADIDYIYAAAIEKSCHFRAVDIGHCGLKDRSMHTILQGMLCQEDTLESIDISDNHARLNPKDLKGYIDRFRYIRKINFSRVNRTSGPEPFMAPGTLLAWKLEVLQLSGTTMNEQTVDAIAAYLVSPQSNTLRELHLNQCQLTGKDMAVLLHAMNRTPGKPRNLHLYVNENRLEQDHEFLVAAVEHSRTPTQMTMRMLEYSDEHCFQALIEALAKNTTTKYLDISKVSLPYDAGDDTCELFQRMLSKNKTLEELDISGEQAHLEVARFGIGLNHALTGLKQNSTLRVLHIEHQKLGLQGASTLAAVLEENTSLQEIYCEHNEINLQAFTVLVNSLMNNTSLLYLPTMDSDRAWSLKKIEREADRFRKDAATVASPIPNKATVRRTIGAAIGGARSVSRGSTEKVTSMLGYTEQDVQAAVRSLSERWDYEVVRLQGLMARNYKIRNGIPLDLMDSNDEDRPGTAASLSTALQAASLDRTPTLEMDVQLGVDEGVDGEGAGSADGSEDEGEFAEKLINVDEEEKDESAGALMMAKELVVL</sequence>
<feature type="domain" description="PH" evidence="2">
    <location>
        <begin position="131"/>
        <end position="270"/>
    </location>
</feature>
<reference evidence="4" key="1">
    <citation type="submission" date="2017-03" db="EMBL/GenBank/DDBJ databases">
        <authorList>
            <person name="Sharma R."/>
            <person name="Thines M."/>
        </authorList>
    </citation>
    <scope>NUCLEOTIDE SEQUENCE [LARGE SCALE GENOMIC DNA]</scope>
</reference>
<feature type="region of interest" description="Disordered" evidence="1">
    <location>
        <begin position="1"/>
        <end position="93"/>
    </location>
</feature>
<dbReference type="PROSITE" id="PS50003">
    <property type="entry name" value="PH_DOMAIN"/>
    <property type="match status" value="1"/>
</dbReference>
<feature type="region of interest" description="Disordered" evidence="1">
    <location>
        <begin position="184"/>
        <end position="205"/>
    </location>
</feature>
<evidence type="ECO:0000313" key="3">
    <source>
        <dbReference type="EMBL" id="SLM35716.1"/>
    </source>
</evidence>
<dbReference type="Pfam" id="PF25353">
    <property type="entry name" value="PH_2nd_LRR"/>
    <property type="match status" value="1"/>
</dbReference>